<dbReference type="AlphaFoldDB" id="A0A5N5FJ34"/>
<accession>A0A5N5FJ34</accession>
<dbReference type="EMBL" id="SMOL01000695">
    <property type="protein sequence ID" value="KAB2603158.1"/>
    <property type="molecule type" value="Genomic_DNA"/>
</dbReference>
<gene>
    <name evidence="2" type="ORF">D8674_004163</name>
</gene>
<proteinExistence type="predicted"/>
<dbReference type="Proteomes" id="UP000327157">
    <property type="component" value="Chromosome 10"/>
</dbReference>
<feature type="chain" id="PRO_5024375893" evidence="1">
    <location>
        <begin position="28"/>
        <end position="124"/>
    </location>
</feature>
<reference evidence="2 3" key="3">
    <citation type="submission" date="2019-11" db="EMBL/GenBank/DDBJ databases">
        <title>A de novo genome assembly of a pear dwarfing rootstock.</title>
        <authorList>
            <person name="Wang F."/>
            <person name="Wang J."/>
            <person name="Li S."/>
            <person name="Zhang Y."/>
            <person name="Fang M."/>
            <person name="Ma L."/>
            <person name="Zhao Y."/>
            <person name="Jiang S."/>
        </authorList>
    </citation>
    <scope>NUCLEOTIDE SEQUENCE [LARGE SCALE GENOMIC DNA]</scope>
    <source>
        <strain evidence="2">S2</strain>
        <tissue evidence="2">Leaf</tissue>
    </source>
</reference>
<sequence>MNSSNNVKHGVLFQVLLSLLSLLLALGFVQPGNSLACILRGVATSGGVFWILESLNQSCDLVHNEVANLCRGHFDRVGFESWWKLFAPLVHFQYQVMRYLERVNVPQEVPQLNQWLKDWMIMSS</sequence>
<evidence type="ECO:0000313" key="3">
    <source>
        <dbReference type="Proteomes" id="UP000327157"/>
    </source>
</evidence>
<comment type="caution">
    <text evidence="2">The sequence shown here is derived from an EMBL/GenBank/DDBJ whole genome shotgun (WGS) entry which is preliminary data.</text>
</comment>
<evidence type="ECO:0000313" key="2">
    <source>
        <dbReference type="EMBL" id="KAB2603158.1"/>
    </source>
</evidence>
<protein>
    <submittedName>
        <fullName evidence="2">S ribonuclease</fullName>
    </submittedName>
</protein>
<organism evidence="2 3">
    <name type="scientific">Pyrus ussuriensis x Pyrus communis</name>
    <dbReference type="NCBI Taxonomy" id="2448454"/>
    <lineage>
        <taxon>Eukaryota</taxon>
        <taxon>Viridiplantae</taxon>
        <taxon>Streptophyta</taxon>
        <taxon>Embryophyta</taxon>
        <taxon>Tracheophyta</taxon>
        <taxon>Spermatophyta</taxon>
        <taxon>Magnoliopsida</taxon>
        <taxon>eudicotyledons</taxon>
        <taxon>Gunneridae</taxon>
        <taxon>Pentapetalae</taxon>
        <taxon>rosids</taxon>
        <taxon>fabids</taxon>
        <taxon>Rosales</taxon>
        <taxon>Rosaceae</taxon>
        <taxon>Amygdaloideae</taxon>
        <taxon>Maleae</taxon>
        <taxon>Pyrus</taxon>
    </lineage>
</organism>
<feature type="signal peptide" evidence="1">
    <location>
        <begin position="1"/>
        <end position="27"/>
    </location>
</feature>
<evidence type="ECO:0000256" key="1">
    <source>
        <dbReference type="SAM" id="SignalP"/>
    </source>
</evidence>
<reference evidence="2 3" key="1">
    <citation type="submission" date="2019-09" db="EMBL/GenBank/DDBJ databases">
        <authorList>
            <person name="Ou C."/>
        </authorList>
    </citation>
    <scope>NUCLEOTIDE SEQUENCE [LARGE SCALE GENOMIC DNA]</scope>
    <source>
        <strain evidence="2">S2</strain>
        <tissue evidence="2">Leaf</tissue>
    </source>
</reference>
<keyword evidence="3" id="KW-1185">Reference proteome</keyword>
<name>A0A5N5FJ34_9ROSA</name>
<keyword evidence="1" id="KW-0732">Signal</keyword>
<reference evidence="3" key="2">
    <citation type="submission" date="2019-10" db="EMBL/GenBank/DDBJ databases">
        <title>A de novo genome assembly of a pear dwarfing rootstock.</title>
        <authorList>
            <person name="Wang F."/>
            <person name="Wang J."/>
            <person name="Li S."/>
            <person name="Zhang Y."/>
            <person name="Fang M."/>
            <person name="Ma L."/>
            <person name="Zhao Y."/>
            <person name="Jiang S."/>
        </authorList>
    </citation>
    <scope>NUCLEOTIDE SEQUENCE [LARGE SCALE GENOMIC DNA]</scope>
</reference>